<evidence type="ECO:0000256" key="1">
    <source>
        <dbReference type="SAM" id="MobiDB-lite"/>
    </source>
</evidence>
<evidence type="ECO:0000313" key="2">
    <source>
        <dbReference type="EMBL" id="MCI4681323.1"/>
    </source>
</evidence>
<sequence length="205" mass="22815">MKPFNFLISLHARLQLELPDEQQRHCPSAGGHGSNRPQSRSPHSSASPERPPQLHSIGIPAHRSAADQLKTYANTLAQYHLRPEAKFLIGDFCDRGRTDRRHVIAKQILHIGKEANKWEEQHFLGEDEDAAIERGAVPKEADLDEPLRLLVRDLGERGAATQLQISRTALRNAAKSGVRNSSRAVETRIASELRAPKRASHNDTG</sequence>
<keyword evidence="3" id="KW-1185">Reference proteome</keyword>
<evidence type="ECO:0000313" key="3">
    <source>
        <dbReference type="Proteomes" id="UP001139104"/>
    </source>
</evidence>
<comment type="caution">
    <text evidence="2">The sequence shown here is derived from an EMBL/GenBank/DDBJ whole genome shotgun (WGS) entry which is preliminary data.</text>
</comment>
<feature type="compositionally biased region" description="Polar residues" evidence="1">
    <location>
        <begin position="35"/>
        <end position="47"/>
    </location>
</feature>
<protein>
    <submittedName>
        <fullName evidence="2">Uncharacterized protein</fullName>
    </submittedName>
</protein>
<dbReference type="EMBL" id="JAIVFP010000001">
    <property type="protein sequence ID" value="MCI4681323.1"/>
    <property type="molecule type" value="Genomic_DNA"/>
</dbReference>
<dbReference type="Proteomes" id="UP001139104">
    <property type="component" value="Unassembled WGS sequence"/>
</dbReference>
<dbReference type="RefSeq" id="WP_243065396.1">
    <property type="nucleotide sequence ID" value="NZ_JAIVFK010000070.1"/>
</dbReference>
<accession>A0ABS9Z111</accession>
<reference evidence="2" key="1">
    <citation type="journal article" date="2022" name="ISME J.">
        <title>Identification of active gaseous-alkane degraders at natural gas seeps.</title>
        <authorList>
            <person name="Farhan Ul Haque M."/>
            <person name="Hernandez M."/>
            <person name="Crombie A.T."/>
            <person name="Murrell J.C."/>
        </authorList>
    </citation>
    <scope>NUCLEOTIDE SEQUENCE</scope>
    <source>
        <strain evidence="2">PC2</strain>
    </source>
</reference>
<proteinExistence type="predicted"/>
<gene>
    <name evidence="2" type="ORF">K2U94_00815</name>
</gene>
<organism evidence="2 3">
    <name type="scientific">Candidatus Rhodoblastus alkanivorans</name>
    <dbReference type="NCBI Taxonomy" id="2954117"/>
    <lineage>
        <taxon>Bacteria</taxon>
        <taxon>Pseudomonadati</taxon>
        <taxon>Pseudomonadota</taxon>
        <taxon>Alphaproteobacteria</taxon>
        <taxon>Hyphomicrobiales</taxon>
        <taxon>Rhodoblastaceae</taxon>
        <taxon>Rhodoblastus</taxon>
    </lineage>
</organism>
<feature type="region of interest" description="Disordered" evidence="1">
    <location>
        <begin position="21"/>
        <end position="57"/>
    </location>
</feature>
<name>A0ABS9Z111_9HYPH</name>